<proteinExistence type="predicted"/>
<dbReference type="EMBL" id="FNRM01000003">
    <property type="protein sequence ID" value="SEA47624.1"/>
    <property type="molecule type" value="Genomic_DNA"/>
</dbReference>
<feature type="transmembrane region" description="Helical" evidence="1">
    <location>
        <begin position="18"/>
        <end position="43"/>
    </location>
</feature>
<dbReference type="RefSeq" id="WP_091341699.1">
    <property type="nucleotide sequence ID" value="NZ_FNRM01000003.1"/>
</dbReference>
<dbReference type="Proteomes" id="UP000198773">
    <property type="component" value="Unassembled WGS sequence"/>
</dbReference>
<sequence>MDIQTHSRTRQIKQLSRYLFIALTGFRYLLLLGWPAIVVVAFIPSGSLYLGDALIPIENMSLPFKGGILALYAVGLTIMLRINHHFRALMKQFMQGHIFGPEAIASVRGALHSGMVFFILSWLYVLFGLIYDYSINSELDFSFVTEIAIACIYFGLMYTLLWALEIGADLNEESEKTI</sequence>
<name>A0A1H4BHV4_ALKAM</name>
<keyword evidence="3" id="KW-1185">Reference proteome</keyword>
<evidence type="ECO:0000313" key="3">
    <source>
        <dbReference type="Proteomes" id="UP000198773"/>
    </source>
</evidence>
<reference evidence="2 3" key="1">
    <citation type="submission" date="2016-10" db="EMBL/GenBank/DDBJ databases">
        <authorList>
            <person name="de Groot N.N."/>
        </authorList>
    </citation>
    <scope>NUCLEOTIDE SEQUENCE [LARGE SCALE GENOMIC DNA]</scope>
    <source>
        <strain evidence="2 3">CGMCC 1.3430</strain>
    </source>
</reference>
<accession>A0A1H4BHV4</accession>
<evidence type="ECO:0000313" key="2">
    <source>
        <dbReference type="EMBL" id="SEA47624.1"/>
    </source>
</evidence>
<feature type="transmembrane region" description="Helical" evidence="1">
    <location>
        <begin position="143"/>
        <end position="164"/>
    </location>
</feature>
<feature type="transmembrane region" description="Helical" evidence="1">
    <location>
        <begin position="103"/>
        <end position="131"/>
    </location>
</feature>
<feature type="transmembrane region" description="Helical" evidence="1">
    <location>
        <begin position="63"/>
        <end position="82"/>
    </location>
</feature>
<evidence type="ECO:0000256" key="1">
    <source>
        <dbReference type="SAM" id="Phobius"/>
    </source>
</evidence>
<keyword evidence="1" id="KW-0472">Membrane</keyword>
<evidence type="ECO:0008006" key="4">
    <source>
        <dbReference type="Google" id="ProtNLM"/>
    </source>
</evidence>
<keyword evidence="1" id="KW-1133">Transmembrane helix</keyword>
<protein>
    <recommendedName>
        <fullName evidence="4">DUF2975 domain-containing protein</fullName>
    </recommendedName>
</protein>
<dbReference type="AlphaFoldDB" id="A0A1H4BHV4"/>
<keyword evidence="1" id="KW-0812">Transmembrane</keyword>
<dbReference type="OrthoDB" id="5701644at2"/>
<organism evidence="2 3">
    <name type="scientific">Alkalimonas amylolytica</name>
    <dbReference type="NCBI Taxonomy" id="152573"/>
    <lineage>
        <taxon>Bacteria</taxon>
        <taxon>Pseudomonadati</taxon>
        <taxon>Pseudomonadota</taxon>
        <taxon>Gammaproteobacteria</taxon>
        <taxon>Alkalimonas</taxon>
    </lineage>
</organism>
<dbReference type="STRING" id="152573.SAMN04488051_103366"/>
<gene>
    <name evidence="2" type="ORF">SAMN04488051_103366</name>
</gene>